<evidence type="ECO:0000256" key="1">
    <source>
        <dbReference type="SAM" id="MobiDB-lite"/>
    </source>
</evidence>
<sequence>MSYEMHHIGARVNPMQPSTTTNPIKPKKNMIDCAASLTKKQTNETIVLSVYIPPPLLTHLPLLFPPKLTACEIVVTQSQQAYTNGDGALAKQLSEEGKEHGRKMQEYNRQASEFIFRENNAAGRVADDTIDLHGQYVEEAEDILEERIKYARQHGQTHLHVIVGKGNHSANHVQKIKPRVEQVCRELGLQYATEENAGRIYVNLTGGPADTIPPGHEYQQQPYYGGGGYPGQQPQQQPHQYNQYSQAQQGQAGKQDDVEAIVEKVLPTVLRKLGGCCIVM</sequence>
<gene>
    <name evidence="3" type="ORF">UA08_00831</name>
</gene>
<dbReference type="STRING" id="1441469.A0A225BET2"/>
<dbReference type="Gene3D" id="3.30.1370.110">
    <property type="match status" value="1"/>
</dbReference>
<dbReference type="GeneID" id="31000586"/>
<proteinExistence type="predicted"/>
<dbReference type="OrthoDB" id="3231855at2759"/>
<accession>A0A225BET2</accession>
<dbReference type="EMBL" id="LFMY01000001">
    <property type="protein sequence ID" value="OKL64557.1"/>
    <property type="molecule type" value="Genomic_DNA"/>
</dbReference>
<feature type="domain" description="Smr" evidence="2">
    <location>
        <begin position="130"/>
        <end position="205"/>
    </location>
</feature>
<dbReference type="Pfam" id="PF08590">
    <property type="entry name" value="DUF1771"/>
    <property type="match status" value="1"/>
</dbReference>
<dbReference type="SMART" id="SM01162">
    <property type="entry name" value="DUF1771"/>
    <property type="match status" value="1"/>
</dbReference>
<dbReference type="InterPro" id="IPR002625">
    <property type="entry name" value="Smr_dom"/>
</dbReference>
<dbReference type="InterPro" id="IPR036063">
    <property type="entry name" value="Smr_dom_sf"/>
</dbReference>
<evidence type="ECO:0000259" key="2">
    <source>
        <dbReference type="PROSITE" id="PS50828"/>
    </source>
</evidence>
<evidence type="ECO:0000313" key="4">
    <source>
        <dbReference type="Proteomes" id="UP000214365"/>
    </source>
</evidence>
<organism evidence="3 4">
    <name type="scientific">Talaromyces atroroseus</name>
    <dbReference type="NCBI Taxonomy" id="1441469"/>
    <lineage>
        <taxon>Eukaryota</taxon>
        <taxon>Fungi</taxon>
        <taxon>Dikarya</taxon>
        <taxon>Ascomycota</taxon>
        <taxon>Pezizomycotina</taxon>
        <taxon>Eurotiomycetes</taxon>
        <taxon>Eurotiomycetidae</taxon>
        <taxon>Eurotiales</taxon>
        <taxon>Trichocomaceae</taxon>
        <taxon>Talaromyces</taxon>
        <taxon>Talaromyces sect. Trachyspermi</taxon>
    </lineage>
</organism>
<dbReference type="SMART" id="SM00463">
    <property type="entry name" value="SMR"/>
    <property type="match status" value="1"/>
</dbReference>
<evidence type="ECO:0000313" key="3">
    <source>
        <dbReference type="EMBL" id="OKL64557.1"/>
    </source>
</evidence>
<dbReference type="PROSITE" id="PS50828">
    <property type="entry name" value="SMR"/>
    <property type="match status" value="1"/>
</dbReference>
<protein>
    <recommendedName>
        <fullName evidence="2">Smr domain-containing protein</fullName>
    </recommendedName>
</protein>
<dbReference type="InterPro" id="IPR053020">
    <property type="entry name" value="Smr_domain_protein"/>
</dbReference>
<name>A0A225BET2_TALAT</name>
<keyword evidence="4" id="KW-1185">Reference proteome</keyword>
<dbReference type="RefSeq" id="XP_020124678.1">
    <property type="nucleotide sequence ID" value="XM_020260681.1"/>
</dbReference>
<comment type="caution">
    <text evidence="3">The sequence shown here is derived from an EMBL/GenBank/DDBJ whole genome shotgun (WGS) entry which is preliminary data.</text>
</comment>
<dbReference type="PANTHER" id="PTHR47417">
    <property type="entry name" value="SMR DOMAIN-CONTAINING PROTEIN YPL199C"/>
    <property type="match status" value="1"/>
</dbReference>
<dbReference type="SUPFAM" id="SSF160443">
    <property type="entry name" value="SMR domain-like"/>
    <property type="match status" value="1"/>
</dbReference>
<dbReference type="Proteomes" id="UP000214365">
    <property type="component" value="Unassembled WGS sequence"/>
</dbReference>
<dbReference type="PANTHER" id="PTHR47417:SF1">
    <property type="entry name" value="SMR DOMAIN-CONTAINING PROTEIN YPL199C"/>
    <property type="match status" value="1"/>
</dbReference>
<feature type="region of interest" description="Disordered" evidence="1">
    <location>
        <begin position="1"/>
        <end position="27"/>
    </location>
</feature>
<feature type="compositionally biased region" description="Low complexity" evidence="1">
    <location>
        <begin position="213"/>
        <end position="223"/>
    </location>
</feature>
<feature type="region of interest" description="Disordered" evidence="1">
    <location>
        <begin position="207"/>
        <end position="239"/>
    </location>
</feature>
<dbReference type="Pfam" id="PF01713">
    <property type="entry name" value="Smr"/>
    <property type="match status" value="1"/>
</dbReference>
<reference evidence="3 4" key="1">
    <citation type="submission" date="2015-06" db="EMBL/GenBank/DDBJ databases">
        <title>Talaromyces atroroseus IBT 11181 draft genome.</title>
        <authorList>
            <person name="Rasmussen K.B."/>
            <person name="Rasmussen S."/>
            <person name="Petersen B."/>
            <person name="Sicheritz-Ponten T."/>
            <person name="Mortensen U.H."/>
            <person name="Thrane U."/>
        </authorList>
    </citation>
    <scope>NUCLEOTIDE SEQUENCE [LARGE SCALE GENOMIC DNA]</scope>
    <source>
        <strain evidence="3 4">IBT 11181</strain>
    </source>
</reference>
<dbReference type="AlphaFoldDB" id="A0A225BET2"/>
<dbReference type="InterPro" id="IPR013899">
    <property type="entry name" value="DUF1771"/>
</dbReference>